<dbReference type="Proteomes" id="UP000471409">
    <property type="component" value="Unassembled WGS sequence"/>
</dbReference>
<dbReference type="RefSeq" id="WP_155251699.1">
    <property type="nucleotide sequence ID" value="NZ_JAAXBM010000031.1"/>
</dbReference>
<reference evidence="1 2" key="1">
    <citation type="submission" date="2020-01" db="EMBL/GenBank/DDBJ databases">
        <title>Rhizobium genotypes associated with high levels of biological nitrogen fixation by grain legumes in a temperate-maritime cropping system.</title>
        <authorList>
            <person name="Maluk M."/>
            <person name="Francesc Ferrando Molina F."/>
            <person name="Lopez Del Egido L."/>
            <person name="Lafos M."/>
            <person name="Langarica-Fuentes A."/>
            <person name="Gebre Yohannes G."/>
            <person name="Young M.W."/>
            <person name="Martin P."/>
            <person name="Gantlett R."/>
            <person name="Kenicer G."/>
            <person name="Hawes C."/>
            <person name="Begg G.S."/>
            <person name="Quilliam R.S."/>
            <person name="Squire G.R."/>
            <person name="Poole P.S."/>
            <person name="Young P.W."/>
            <person name="Iannetta P.M."/>
            <person name="James E.K."/>
        </authorList>
    </citation>
    <scope>NUCLEOTIDE SEQUENCE [LARGE SCALE GENOMIC DNA]</scope>
    <source>
        <strain evidence="1 2">JHI944</strain>
    </source>
</reference>
<evidence type="ECO:0000313" key="1">
    <source>
        <dbReference type="EMBL" id="NEK54753.1"/>
    </source>
</evidence>
<sequence length="96" mass="10051">MTTLVNSIAELPALHALQRAPHLLRFTVALGHLEEGKTMTTDISSYGVIELTRAEASKTCGGNPVAVAAAAGALGGATTVVVIFGVNWLINWLSRH</sequence>
<protein>
    <submittedName>
        <fullName evidence="1">Uncharacterized protein</fullName>
    </submittedName>
</protein>
<evidence type="ECO:0000313" key="2">
    <source>
        <dbReference type="Proteomes" id="UP000471409"/>
    </source>
</evidence>
<name>A0A6P0DRT6_RHILE</name>
<dbReference type="EMBL" id="WXXP01000040">
    <property type="protein sequence ID" value="NEK54753.1"/>
    <property type="molecule type" value="Genomic_DNA"/>
</dbReference>
<comment type="caution">
    <text evidence="1">The sequence shown here is derived from an EMBL/GenBank/DDBJ whole genome shotgun (WGS) entry which is preliminary data.</text>
</comment>
<dbReference type="AlphaFoldDB" id="A0A6P0DRT6"/>
<organism evidence="1 2">
    <name type="scientific">Rhizobium leguminosarum</name>
    <dbReference type="NCBI Taxonomy" id="384"/>
    <lineage>
        <taxon>Bacteria</taxon>
        <taxon>Pseudomonadati</taxon>
        <taxon>Pseudomonadota</taxon>
        <taxon>Alphaproteobacteria</taxon>
        <taxon>Hyphomicrobiales</taxon>
        <taxon>Rhizobiaceae</taxon>
        <taxon>Rhizobium/Agrobacterium group</taxon>
        <taxon>Rhizobium</taxon>
    </lineage>
</organism>
<accession>A0A6P0DRT6</accession>
<gene>
    <name evidence="1" type="ORF">GUK36_36140</name>
</gene>
<proteinExistence type="predicted"/>